<proteinExistence type="predicted"/>
<dbReference type="EMBL" id="CP003261">
    <property type="protein sequence ID" value="AGK97408.1"/>
    <property type="molecule type" value="Genomic_DNA"/>
</dbReference>
<name>R4K491_CLOPA</name>
<keyword evidence="2" id="KW-1185">Reference proteome</keyword>
<accession>R4K491</accession>
<dbReference type="Proteomes" id="UP000013523">
    <property type="component" value="Chromosome"/>
</dbReference>
<gene>
    <name evidence="1" type="ORF">Clopa_2548</name>
</gene>
<evidence type="ECO:0000313" key="1">
    <source>
        <dbReference type="EMBL" id="AGK97408.1"/>
    </source>
</evidence>
<organism evidence="1 2">
    <name type="scientific">Clostridium pasteurianum BC1</name>
    <dbReference type="NCBI Taxonomy" id="86416"/>
    <lineage>
        <taxon>Bacteria</taxon>
        <taxon>Bacillati</taxon>
        <taxon>Bacillota</taxon>
        <taxon>Clostridia</taxon>
        <taxon>Eubacteriales</taxon>
        <taxon>Clostridiaceae</taxon>
        <taxon>Clostridium</taxon>
    </lineage>
</organism>
<dbReference type="AlphaFoldDB" id="R4K491"/>
<dbReference type="RefSeq" id="WP_015615708.1">
    <property type="nucleotide sequence ID" value="NC_021182.1"/>
</dbReference>
<protein>
    <submittedName>
        <fullName evidence="1">Uncharacterized protein</fullName>
    </submittedName>
</protein>
<dbReference type="KEGG" id="cpas:Clopa_2548"/>
<dbReference type="HOGENOM" id="CLU_2286629_0_0_9"/>
<evidence type="ECO:0000313" key="2">
    <source>
        <dbReference type="Proteomes" id="UP000013523"/>
    </source>
</evidence>
<dbReference type="STRING" id="86416.Clopa_2548"/>
<sequence length="101" mass="11141">MGDILDEYLNQTITYEKYKQSDGLGNGSYEATIDLPCRIEDKIKLVRDKKGNQVVVNNTIYLKGSALTLNVEDKLGGRVVIAVGTITDLDGENVGWLGYTQ</sequence>
<reference evidence="1 2" key="1">
    <citation type="submission" date="2012-01" db="EMBL/GenBank/DDBJ databases">
        <title>Complete sequence of chromosome of Clostridium pasteurianum BC1.</title>
        <authorList>
            <consortium name="US DOE Joint Genome Institute"/>
            <person name="Lucas S."/>
            <person name="Han J."/>
            <person name="Lapidus A."/>
            <person name="Cheng J.-F."/>
            <person name="Goodwin L."/>
            <person name="Pitluck S."/>
            <person name="Peters L."/>
            <person name="Mikhailova N."/>
            <person name="Teshima H."/>
            <person name="Detter J.C."/>
            <person name="Han C."/>
            <person name="Tapia R."/>
            <person name="Land M."/>
            <person name="Hauser L."/>
            <person name="Kyrpides N."/>
            <person name="Ivanova N."/>
            <person name="Pagani I."/>
            <person name="Dunn J."/>
            <person name="Taghavi S."/>
            <person name="Francis A."/>
            <person name="van der Lelie D."/>
            <person name="Woyke T."/>
        </authorList>
    </citation>
    <scope>NUCLEOTIDE SEQUENCE [LARGE SCALE GENOMIC DNA]</scope>
    <source>
        <strain evidence="1 2">BC1</strain>
    </source>
</reference>
<dbReference type="PATRIC" id="fig|86416.3.peg.2532"/>